<dbReference type="EMBL" id="BSXW01000827">
    <property type="protein sequence ID" value="GMF30290.1"/>
    <property type="molecule type" value="Genomic_DNA"/>
</dbReference>
<dbReference type="Proteomes" id="UP001165083">
    <property type="component" value="Unassembled WGS sequence"/>
</dbReference>
<reference evidence="2" key="1">
    <citation type="submission" date="2023-04" db="EMBL/GenBank/DDBJ databases">
        <title>Phytophthora lilii NBRC 32176.</title>
        <authorList>
            <person name="Ichikawa N."/>
            <person name="Sato H."/>
            <person name="Tonouchi N."/>
        </authorList>
    </citation>
    <scope>NUCLEOTIDE SEQUENCE</scope>
    <source>
        <strain evidence="2">NBRC 32176</strain>
    </source>
</reference>
<name>A0A9W6UBB5_9STRA</name>
<keyword evidence="1" id="KW-1133">Transmembrane helix</keyword>
<dbReference type="Gene3D" id="3.60.21.10">
    <property type="match status" value="2"/>
</dbReference>
<proteinExistence type="predicted"/>
<keyword evidence="3" id="KW-1185">Reference proteome</keyword>
<dbReference type="OrthoDB" id="630188at2759"/>
<evidence type="ECO:0000313" key="3">
    <source>
        <dbReference type="Proteomes" id="UP001165083"/>
    </source>
</evidence>
<protein>
    <submittedName>
        <fullName evidence="2">Unnamed protein product</fullName>
    </submittedName>
</protein>
<sequence length="217" mass="23805">MAVTKKLIKFVPHDASPQLIVGAIVTCFVGLVFLGIFLVYQHLGERVATVVTVIAGVLALRWVYLNGVGVLGWTGRWLHNSDAVIGSLASKQKQTGTLRVICISDTHAKHRNTKNIPDGDVLLHTVVILRTEHWTKIPSDVDVLMTHGPPHGILDLTFTALHVGSEALLHEAVFRIRPRFHVFGHIHEAYGATRIDETVFINSSTTTLLSKPSHAPV</sequence>
<organism evidence="2 3">
    <name type="scientific">Phytophthora lilii</name>
    <dbReference type="NCBI Taxonomy" id="2077276"/>
    <lineage>
        <taxon>Eukaryota</taxon>
        <taxon>Sar</taxon>
        <taxon>Stramenopiles</taxon>
        <taxon>Oomycota</taxon>
        <taxon>Peronosporomycetes</taxon>
        <taxon>Peronosporales</taxon>
        <taxon>Peronosporaceae</taxon>
        <taxon>Phytophthora</taxon>
    </lineage>
</organism>
<dbReference type="SUPFAM" id="SSF56300">
    <property type="entry name" value="Metallo-dependent phosphatases"/>
    <property type="match status" value="1"/>
</dbReference>
<feature type="transmembrane region" description="Helical" evidence="1">
    <location>
        <begin position="47"/>
        <end position="64"/>
    </location>
</feature>
<accession>A0A9W6UBB5</accession>
<gene>
    <name evidence="2" type="ORF">Plil01_001290500</name>
</gene>
<comment type="caution">
    <text evidence="2">The sequence shown here is derived from an EMBL/GenBank/DDBJ whole genome shotgun (WGS) entry which is preliminary data.</text>
</comment>
<dbReference type="CDD" id="cd07379">
    <property type="entry name" value="MPP_239FB"/>
    <property type="match status" value="1"/>
</dbReference>
<evidence type="ECO:0000313" key="2">
    <source>
        <dbReference type="EMBL" id="GMF30290.1"/>
    </source>
</evidence>
<dbReference type="InterPro" id="IPR051693">
    <property type="entry name" value="UPF0046_metallophosphoest"/>
</dbReference>
<feature type="transmembrane region" description="Helical" evidence="1">
    <location>
        <begin position="20"/>
        <end position="40"/>
    </location>
</feature>
<evidence type="ECO:0000256" key="1">
    <source>
        <dbReference type="SAM" id="Phobius"/>
    </source>
</evidence>
<dbReference type="AlphaFoldDB" id="A0A9W6UBB5"/>
<dbReference type="InterPro" id="IPR029052">
    <property type="entry name" value="Metallo-depent_PP-like"/>
</dbReference>
<keyword evidence="1" id="KW-0472">Membrane</keyword>
<dbReference type="PANTHER" id="PTHR12905:SF0">
    <property type="entry name" value="CALCINEURIN-LIKE PHOSPHOESTERASE DOMAIN-CONTAINING PROTEIN"/>
    <property type="match status" value="1"/>
</dbReference>
<dbReference type="PANTHER" id="PTHR12905">
    <property type="entry name" value="METALLOPHOSPHOESTERASE"/>
    <property type="match status" value="1"/>
</dbReference>
<keyword evidence="1" id="KW-0812">Transmembrane</keyword>